<organism evidence="2">
    <name type="scientific">freshwater metagenome</name>
    <dbReference type="NCBI Taxonomy" id="449393"/>
    <lineage>
        <taxon>unclassified sequences</taxon>
        <taxon>metagenomes</taxon>
        <taxon>ecological metagenomes</taxon>
    </lineage>
</organism>
<dbReference type="EMBL" id="JNSL01000239">
    <property type="protein sequence ID" value="KGA11293.1"/>
    <property type="molecule type" value="Genomic_DNA"/>
</dbReference>
<dbReference type="SUPFAM" id="SSF55166">
    <property type="entry name" value="Hedgehog/DD-peptidase"/>
    <property type="match status" value="1"/>
</dbReference>
<reference evidence="2" key="1">
    <citation type="submission" date="2014-06" db="EMBL/GenBank/DDBJ databases">
        <title>Key roles for freshwater Actinobacteria revealed by deep metagenomic sequencing.</title>
        <authorList>
            <person name="Ghai R."/>
            <person name="Mizuno C.M."/>
            <person name="Picazo A."/>
            <person name="Camacho A."/>
            <person name="Rodriguez-Valera F."/>
        </authorList>
    </citation>
    <scope>NUCLEOTIDE SEQUENCE</scope>
</reference>
<proteinExistence type="predicted"/>
<dbReference type="InterPro" id="IPR009045">
    <property type="entry name" value="Zn_M74/Hedgehog-like"/>
</dbReference>
<dbReference type="GO" id="GO:0006508">
    <property type="term" value="P:proteolysis"/>
    <property type="evidence" value="ECO:0007669"/>
    <property type="project" value="InterPro"/>
</dbReference>
<dbReference type="InterPro" id="IPR052179">
    <property type="entry name" value="DD-CPase-like"/>
</dbReference>
<evidence type="ECO:0000259" key="1">
    <source>
        <dbReference type="Pfam" id="PF02557"/>
    </source>
</evidence>
<dbReference type="GO" id="GO:0008233">
    <property type="term" value="F:peptidase activity"/>
    <property type="evidence" value="ECO:0007669"/>
    <property type="project" value="InterPro"/>
</dbReference>
<dbReference type="PANTHER" id="PTHR34385:SF1">
    <property type="entry name" value="PEPTIDOGLYCAN L-ALANYL-D-GLUTAMATE ENDOPEPTIDASE CWLK"/>
    <property type="match status" value="1"/>
</dbReference>
<evidence type="ECO:0000313" key="2">
    <source>
        <dbReference type="EMBL" id="KGA11293.1"/>
    </source>
</evidence>
<feature type="domain" description="D-alanyl-D-alanine carboxypeptidase-like core" evidence="1">
    <location>
        <begin position="74"/>
        <end position="175"/>
    </location>
</feature>
<dbReference type="Pfam" id="PF02557">
    <property type="entry name" value="VanY"/>
    <property type="match status" value="1"/>
</dbReference>
<protein>
    <recommendedName>
        <fullName evidence="1">D-alanyl-D-alanine carboxypeptidase-like core domain-containing protein</fullName>
    </recommendedName>
</protein>
<accession>A0A094S0Z0</accession>
<sequence>MGRSHVIFFATALSFSLFAPASPVNAEPAPIIDYCGKKTSGNVQAITAGSCQLTELSLGNAALTRAEKRPTQLVKQLNARFLVARVAAQKAGYDINVTSGYRSLERQKFLFQQAVSRYGSKAEASKWVLPPEKSNHPWGLAIDINYGISGTKARQSTAWLDRNGYKYGLCRRYENEWWHFEPLVAPGTRCPVLEPYAS</sequence>
<dbReference type="AlphaFoldDB" id="A0A094S0Z0"/>
<dbReference type="Gene3D" id="3.30.1380.10">
    <property type="match status" value="1"/>
</dbReference>
<name>A0A094S0Z0_9ZZZZ</name>
<dbReference type="InterPro" id="IPR003709">
    <property type="entry name" value="VanY-like_core_dom"/>
</dbReference>
<comment type="caution">
    <text evidence="2">The sequence shown here is derived from an EMBL/GenBank/DDBJ whole genome shotgun (WGS) entry which is preliminary data.</text>
</comment>
<dbReference type="PANTHER" id="PTHR34385">
    <property type="entry name" value="D-ALANYL-D-ALANINE CARBOXYPEPTIDASE"/>
    <property type="match status" value="1"/>
</dbReference>
<gene>
    <name evidence="2" type="ORF">GM51_22760</name>
</gene>